<dbReference type="EMBL" id="LAZR01053375">
    <property type="protein sequence ID" value="KKK80884.1"/>
    <property type="molecule type" value="Genomic_DNA"/>
</dbReference>
<comment type="caution">
    <text evidence="2">The sequence shown here is derived from an EMBL/GenBank/DDBJ whole genome shotgun (WGS) entry which is preliminary data.</text>
</comment>
<dbReference type="InterPro" id="IPR001296">
    <property type="entry name" value="Glyco_trans_1"/>
</dbReference>
<evidence type="ECO:0000313" key="2">
    <source>
        <dbReference type="EMBL" id="KKK80884.1"/>
    </source>
</evidence>
<dbReference type="Pfam" id="PF00534">
    <property type="entry name" value="Glycos_transf_1"/>
    <property type="match status" value="1"/>
</dbReference>
<proteinExistence type="predicted"/>
<dbReference type="GO" id="GO:0016757">
    <property type="term" value="F:glycosyltransferase activity"/>
    <property type="evidence" value="ECO:0007669"/>
    <property type="project" value="InterPro"/>
</dbReference>
<dbReference type="AlphaFoldDB" id="A0A0F9AR32"/>
<sequence length="282" mass="31853">AQTGEFSQELKPPFPNSKLVVMHPEEHQRKATLFEYEIDSVVEIPNPLDLTEDFHPAAKAIVQSGELHKADIVAIYPARLDRGKQVEIIIDIFRELNRQDWDARLVVIDFHSTAGNKATYRKELYKSAWDGNPSTPIYFSSMEAGYLDKDYEYHLPHKAVMDLFEYSDIFVHPSKSESDPLTIPEAAWKRCGLVLNYDLPVFRLWEGAALFGKFSSNIDTAVGLPGETTTTYGNRGAYMATIAGAIAYIMGNNPILANHARVRRERSLDAVWHKNLWPAIAS</sequence>
<feature type="domain" description="Glycosyl transferase family 1" evidence="1">
    <location>
        <begin position="64"/>
        <end position="186"/>
    </location>
</feature>
<feature type="non-terminal residue" evidence="2">
    <location>
        <position position="1"/>
    </location>
</feature>
<organism evidence="2">
    <name type="scientific">marine sediment metagenome</name>
    <dbReference type="NCBI Taxonomy" id="412755"/>
    <lineage>
        <taxon>unclassified sequences</taxon>
        <taxon>metagenomes</taxon>
        <taxon>ecological metagenomes</taxon>
    </lineage>
</organism>
<gene>
    <name evidence="2" type="ORF">LCGC14_2819020</name>
</gene>
<accession>A0A0F9AR32</accession>
<reference evidence="2" key="1">
    <citation type="journal article" date="2015" name="Nature">
        <title>Complex archaea that bridge the gap between prokaryotes and eukaryotes.</title>
        <authorList>
            <person name="Spang A."/>
            <person name="Saw J.H."/>
            <person name="Jorgensen S.L."/>
            <person name="Zaremba-Niedzwiedzka K."/>
            <person name="Martijn J."/>
            <person name="Lind A.E."/>
            <person name="van Eijk R."/>
            <person name="Schleper C."/>
            <person name="Guy L."/>
            <person name="Ettema T.J."/>
        </authorList>
    </citation>
    <scope>NUCLEOTIDE SEQUENCE</scope>
</reference>
<dbReference type="SUPFAM" id="SSF53756">
    <property type="entry name" value="UDP-Glycosyltransferase/glycogen phosphorylase"/>
    <property type="match status" value="1"/>
</dbReference>
<dbReference type="Gene3D" id="3.40.50.2000">
    <property type="entry name" value="Glycogen Phosphorylase B"/>
    <property type="match status" value="1"/>
</dbReference>
<evidence type="ECO:0000259" key="1">
    <source>
        <dbReference type="Pfam" id="PF00534"/>
    </source>
</evidence>
<name>A0A0F9AR32_9ZZZZ</name>
<protein>
    <recommendedName>
        <fullName evidence="1">Glycosyl transferase family 1 domain-containing protein</fullName>
    </recommendedName>
</protein>